<evidence type="ECO:0000313" key="2">
    <source>
        <dbReference type="Proteomes" id="UP000296374"/>
    </source>
</evidence>
<geneLocation type="plasmid" evidence="1 2">
    <name>unnamed4</name>
</geneLocation>
<gene>
    <name evidence="1" type="ORF">E4191_20655</name>
</gene>
<dbReference type="RefSeq" id="WP_139616235.1">
    <property type="nucleotide sequence ID" value="NZ_CP040763.1"/>
</dbReference>
<dbReference type="KEGG" id="plia:E4191_20655"/>
<sequence>MPRVQQLRGVFASLIQSAHRESARAAYDRVQQALIDAAAIENVTSQSAVEGLPHDRPFRQHRDRKNVLLFRRPN</sequence>
<evidence type="ECO:0000313" key="1">
    <source>
        <dbReference type="EMBL" id="QDA36509.1"/>
    </source>
</evidence>
<dbReference type="Proteomes" id="UP000296374">
    <property type="component" value="Plasmid unnamed4"/>
</dbReference>
<protein>
    <submittedName>
        <fullName evidence="1">Uncharacterized protein</fullName>
    </submittedName>
</protein>
<reference evidence="2" key="1">
    <citation type="submission" date="2019-05" db="EMBL/GenBank/DDBJ databases">
        <title>Tamlana fucoidanivorans sp. nov., isolated from the surface of algae collected from Fujian province in China.</title>
        <authorList>
            <person name="Li J."/>
        </authorList>
    </citation>
    <scope>NUCLEOTIDE SEQUENCE [LARGE SCALE GENOMIC DNA]</scope>
    <source>
        <strain evidence="2">2251</strain>
        <plasmid evidence="2">unnamed4</plasmid>
    </source>
</reference>
<accession>A0A4Y5ST53</accession>
<proteinExistence type="predicted"/>
<keyword evidence="1" id="KW-0614">Plasmid</keyword>
<dbReference type="AlphaFoldDB" id="A0A4Y5ST53"/>
<dbReference type="EMBL" id="CP040763">
    <property type="protein sequence ID" value="QDA36509.1"/>
    <property type="molecule type" value="Genomic_DNA"/>
</dbReference>
<organism evidence="1 2">
    <name type="scientific">Paracoccus liaowanqingii</name>
    <dbReference type="NCBI Taxonomy" id="2560053"/>
    <lineage>
        <taxon>Bacteria</taxon>
        <taxon>Pseudomonadati</taxon>
        <taxon>Pseudomonadota</taxon>
        <taxon>Alphaproteobacteria</taxon>
        <taxon>Rhodobacterales</taxon>
        <taxon>Paracoccaceae</taxon>
        <taxon>Paracoccus</taxon>
    </lineage>
</organism>
<name>A0A4Y5ST53_9RHOB</name>